<dbReference type="Pfam" id="PF02321">
    <property type="entry name" value="OEP"/>
    <property type="match status" value="2"/>
</dbReference>
<dbReference type="GO" id="GO:0015562">
    <property type="term" value="F:efflux transmembrane transporter activity"/>
    <property type="evidence" value="ECO:0007669"/>
    <property type="project" value="InterPro"/>
</dbReference>
<accession>E6YIE3</accession>
<keyword evidence="4" id="KW-1134">Transmembrane beta strand</keyword>
<comment type="similarity">
    <text evidence="2">Belongs to the outer membrane factor (OMF) (TC 1.B.17) family.</text>
</comment>
<evidence type="ECO:0000313" key="8">
    <source>
        <dbReference type="EMBL" id="CBI76631.1"/>
    </source>
</evidence>
<dbReference type="EMBL" id="FN645454">
    <property type="protein sequence ID" value="CBI76631.1"/>
    <property type="molecule type" value="Genomic_DNA"/>
</dbReference>
<evidence type="ECO:0000256" key="1">
    <source>
        <dbReference type="ARBA" id="ARBA00004442"/>
    </source>
</evidence>
<keyword evidence="3" id="KW-0813">Transport</keyword>
<dbReference type="SUPFAM" id="SSF56954">
    <property type="entry name" value="Outer membrane efflux proteins (OEP)"/>
    <property type="match status" value="1"/>
</dbReference>
<keyword evidence="7" id="KW-0998">Cell outer membrane</keyword>
<dbReference type="Proteomes" id="UP000009101">
    <property type="component" value="Chromosome"/>
</dbReference>
<proteinExistence type="inferred from homology"/>
<evidence type="ECO:0000256" key="2">
    <source>
        <dbReference type="ARBA" id="ARBA00007613"/>
    </source>
</evidence>
<dbReference type="NCBIfam" id="TIGR01844">
    <property type="entry name" value="type_I_sec_TolC"/>
    <property type="match status" value="1"/>
</dbReference>
<name>E6YIE3_BARC7</name>
<keyword evidence="9" id="KW-1185">Reference proteome</keyword>
<dbReference type="InterPro" id="IPR051906">
    <property type="entry name" value="TolC-like"/>
</dbReference>
<dbReference type="Gene3D" id="1.20.1600.10">
    <property type="entry name" value="Outer membrane efflux proteins (OEP)"/>
    <property type="match status" value="1"/>
</dbReference>
<evidence type="ECO:0000256" key="3">
    <source>
        <dbReference type="ARBA" id="ARBA00022448"/>
    </source>
</evidence>
<dbReference type="HOGENOM" id="CLU_012817_0_1_5"/>
<dbReference type="GO" id="GO:0009279">
    <property type="term" value="C:cell outer membrane"/>
    <property type="evidence" value="ECO:0007669"/>
    <property type="project" value="UniProtKB-SubCell"/>
</dbReference>
<reference evidence="9" key="1">
    <citation type="submission" date="2009-11" db="EMBL/GenBank/DDBJ databases">
        <title>Genome sequencing of Bartonella species and comparative genomics.</title>
        <authorList>
            <person name="Engel P."/>
            <person name="Salzburger W."/>
            <person name="Marius L."/>
            <person name="Chao-Chin C."/>
            <person name="Soichi M."/>
            <person name="Christa L."/>
            <person name="Alexandra C."/>
            <person name="Aurelie L."/>
            <person name="Claudine M."/>
            <person name="Stephan S.C."/>
            <person name="Christoph D."/>
        </authorList>
    </citation>
    <scope>NUCLEOTIDE SEQUENCE [LARGE SCALE GENOMIC DNA]</scope>
    <source>
        <strain evidence="9">CIP 104772 / 73</strain>
    </source>
</reference>
<dbReference type="InterPro" id="IPR003423">
    <property type="entry name" value="OMP_efflux"/>
</dbReference>
<organism evidence="8 9">
    <name type="scientific">Bartonella clarridgeiae (strain CCUG 45776 / CIP 104772 / 73)</name>
    <dbReference type="NCBI Taxonomy" id="696125"/>
    <lineage>
        <taxon>Bacteria</taxon>
        <taxon>Pseudomonadati</taxon>
        <taxon>Pseudomonadota</taxon>
        <taxon>Alphaproteobacteria</taxon>
        <taxon>Hyphomicrobiales</taxon>
        <taxon>Bartonellaceae</taxon>
        <taxon>Bartonella</taxon>
    </lineage>
</organism>
<dbReference type="eggNOG" id="COG1538">
    <property type="taxonomic scope" value="Bacteria"/>
</dbReference>
<keyword evidence="6" id="KW-0472">Membrane</keyword>
<evidence type="ECO:0000256" key="5">
    <source>
        <dbReference type="ARBA" id="ARBA00022692"/>
    </source>
</evidence>
<dbReference type="InterPro" id="IPR010130">
    <property type="entry name" value="T1SS_OMP_TolC"/>
</dbReference>
<evidence type="ECO:0000256" key="6">
    <source>
        <dbReference type="ARBA" id="ARBA00023136"/>
    </source>
</evidence>
<protein>
    <submittedName>
        <fullName evidence="8">Outer membrane protein</fullName>
    </submittedName>
</protein>
<gene>
    <name evidence="8" type="primary">tolC</name>
    <name evidence="8" type="ordered locus">BARCL_0950</name>
</gene>
<dbReference type="KEGG" id="bcd:BARCL_0950"/>
<dbReference type="AlphaFoldDB" id="E6YIE3"/>
<dbReference type="GO" id="GO:1990281">
    <property type="term" value="C:efflux pump complex"/>
    <property type="evidence" value="ECO:0007669"/>
    <property type="project" value="TreeGrafter"/>
</dbReference>
<reference evidence="8 9" key="2">
    <citation type="journal article" date="2011" name="PLoS Genet.">
        <title>Parallel evolution of a type IV secretion system in radiating lineages of the host-restricted bacterial pathogen Bartonella.</title>
        <authorList>
            <person name="Engel P."/>
            <person name="Salzburger W."/>
            <person name="Liesch M."/>
            <person name="Chang C.C."/>
            <person name="Maruyama S."/>
            <person name="Lanz C."/>
            <person name="Calteau A."/>
            <person name="Lajus A."/>
            <person name="Medigue C."/>
            <person name="Schuster S.C."/>
            <person name="Dehio C."/>
        </authorList>
    </citation>
    <scope>NUCLEOTIDE SEQUENCE [LARGE SCALE GENOMIC DNA]</scope>
    <source>
        <strain evidence="9">CIP 104772 / 73</strain>
    </source>
</reference>
<keyword evidence="5" id="KW-0812">Transmembrane</keyword>
<dbReference type="STRING" id="696125.BARCL_0950"/>
<evidence type="ECO:0000256" key="4">
    <source>
        <dbReference type="ARBA" id="ARBA00022452"/>
    </source>
</evidence>
<dbReference type="PANTHER" id="PTHR30026:SF22">
    <property type="entry name" value="OUTER MEMBRANE EFFLUX PROTEIN"/>
    <property type="match status" value="1"/>
</dbReference>
<comment type="subcellular location">
    <subcellularLocation>
        <location evidence="1">Cell outer membrane</location>
    </subcellularLocation>
</comment>
<evidence type="ECO:0000256" key="7">
    <source>
        <dbReference type="ARBA" id="ARBA00023237"/>
    </source>
</evidence>
<dbReference type="GO" id="GO:0015288">
    <property type="term" value="F:porin activity"/>
    <property type="evidence" value="ECO:0007669"/>
    <property type="project" value="TreeGrafter"/>
</dbReference>
<evidence type="ECO:0000313" key="9">
    <source>
        <dbReference type="Proteomes" id="UP000009101"/>
    </source>
</evidence>
<dbReference type="PANTHER" id="PTHR30026">
    <property type="entry name" value="OUTER MEMBRANE PROTEIN TOLC"/>
    <property type="match status" value="1"/>
</dbReference>
<sequence>MDAFAKAYLYNAKLNSERAAVRISNDDVVIAGSGFLPKIEGIGSYGRNKAVTAPYSNSGFIGIRLNQRLFDGFITQNTFFSAKLKMKAQREYFRNVEQNMFLDVVIAYANVYKARRIADLRRKNLIALEEQVRSDKAKLEVGEGGRVDFAQAQAARSVAVSELSIAHANIKSAEAIYRQVIGVDPAKLERPLVARELPVNLDAGYQISIVTHPAILYARYLIDSSFYNVKAKEGALLPKVDLSATTSYNRIYRGPGEDGVSQSVGLSLSFPIFEGGRMSAQIRQAKEQYRQAYFQFDLAQSNVKQALTSAWFQLEGARASVAAYRESVRAADIAFKGRIQENRVGQATTLDVLNSQTQLINAQIALIAAECDVVIASYNVQYSIGKLTANYLGLKTIKYVR</sequence>